<dbReference type="PANTHER" id="PTHR24249">
    <property type="entry name" value="HISTAMINE RECEPTOR-RELATED G-PROTEIN COUPLED RECEPTOR"/>
    <property type="match status" value="1"/>
</dbReference>
<feature type="transmembrane region" description="Helical" evidence="10">
    <location>
        <begin position="279"/>
        <end position="300"/>
    </location>
</feature>
<proteinExistence type="inferred from homology"/>
<accession>A0A913Y670</accession>
<dbReference type="EnsemblMetazoa" id="XM_021060125.2">
    <property type="protein sequence ID" value="XP_020915784.1"/>
    <property type="gene ID" value="LOC110253245"/>
</dbReference>
<protein>
    <recommendedName>
        <fullName evidence="11">G-protein coupled receptors family 1 profile domain-containing protein</fullName>
    </recommendedName>
</protein>
<dbReference type="EnsemblMetazoa" id="XM_021060128.2">
    <property type="protein sequence ID" value="XP_020915787.1"/>
    <property type="gene ID" value="LOC110253245"/>
</dbReference>
<keyword evidence="2" id="KW-1003">Cell membrane</keyword>
<dbReference type="Pfam" id="PF00001">
    <property type="entry name" value="7tm_1"/>
    <property type="match status" value="1"/>
</dbReference>
<dbReference type="OMA" id="LYGCTIN"/>
<dbReference type="RefSeq" id="XP_020915782.1">
    <property type="nucleotide sequence ID" value="XM_021060123.2"/>
</dbReference>
<dbReference type="RefSeq" id="XP_020915783.1">
    <property type="nucleotide sequence ID" value="XM_021060124.2"/>
</dbReference>
<evidence type="ECO:0000256" key="8">
    <source>
        <dbReference type="ARBA" id="ARBA00023224"/>
    </source>
</evidence>
<evidence type="ECO:0000313" key="12">
    <source>
        <dbReference type="EnsemblMetazoa" id="XP_020915784.1"/>
    </source>
</evidence>
<feature type="transmembrane region" description="Helical" evidence="10">
    <location>
        <begin position="240"/>
        <end position="259"/>
    </location>
</feature>
<dbReference type="RefSeq" id="XP_020915788.1">
    <property type="nucleotide sequence ID" value="XM_021060129.2"/>
</dbReference>
<dbReference type="PRINTS" id="PR00237">
    <property type="entry name" value="GPCRRHODOPSN"/>
</dbReference>
<dbReference type="AlphaFoldDB" id="A0A913Y670"/>
<dbReference type="EnsemblMetazoa" id="XM_021060123.2">
    <property type="protein sequence ID" value="XP_020915782.1"/>
    <property type="gene ID" value="LOC110253245"/>
</dbReference>
<keyword evidence="7 9" id="KW-0675">Receptor</keyword>
<dbReference type="InterPro" id="IPR017452">
    <property type="entry name" value="GPCR_Rhodpsn_7TM"/>
</dbReference>
<evidence type="ECO:0000256" key="4">
    <source>
        <dbReference type="ARBA" id="ARBA00022989"/>
    </source>
</evidence>
<keyword evidence="6 10" id="KW-0472">Membrane</keyword>
<keyword evidence="8 9" id="KW-0807">Transducer</keyword>
<reference evidence="12" key="1">
    <citation type="submission" date="2022-11" db="UniProtKB">
        <authorList>
            <consortium name="EnsemblMetazoa"/>
        </authorList>
    </citation>
    <scope>IDENTIFICATION</scope>
</reference>
<dbReference type="RefSeq" id="XP_020915787.1">
    <property type="nucleotide sequence ID" value="XM_021060128.2"/>
</dbReference>
<dbReference type="EnsemblMetazoa" id="XM_021060124.2">
    <property type="protein sequence ID" value="XP_020915783.1"/>
    <property type="gene ID" value="LOC110253245"/>
</dbReference>
<evidence type="ECO:0000256" key="6">
    <source>
        <dbReference type="ARBA" id="ARBA00023136"/>
    </source>
</evidence>
<dbReference type="PROSITE" id="PS50262">
    <property type="entry name" value="G_PROTEIN_RECEP_F1_2"/>
    <property type="match status" value="1"/>
</dbReference>
<evidence type="ECO:0000256" key="5">
    <source>
        <dbReference type="ARBA" id="ARBA00023040"/>
    </source>
</evidence>
<evidence type="ECO:0000256" key="3">
    <source>
        <dbReference type="ARBA" id="ARBA00022692"/>
    </source>
</evidence>
<dbReference type="EnsemblMetazoa" id="XM_021060130.2">
    <property type="protein sequence ID" value="XP_020915789.1"/>
    <property type="gene ID" value="LOC110253245"/>
</dbReference>
<dbReference type="EnsemblMetazoa" id="XM_021060127.2">
    <property type="protein sequence ID" value="XP_020915786.1"/>
    <property type="gene ID" value="LOC110253245"/>
</dbReference>
<dbReference type="RefSeq" id="XP_020915789.1">
    <property type="nucleotide sequence ID" value="XM_021060130.2"/>
</dbReference>
<evidence type="ECO:0000259" key="11">
    <source>
        <dbReference type="PROSITE" id="PS50262"/>
    </source>
</evidence>
<comment type="subcellular location">
    <subcellularLocation>
        <location evidence="1">Cell membrane</location>
        <topology evidence="1">Multi-pass membrane protein</topology>
    </subcellularLocation>
</comment>
<feature type="transmembrane region" description="Helical" evidence="10">
    <location>
        <begin position="144"/>
        <end position="164"/>
    </location>
</feature>
<evidence type="ECO:0000256" key="7">
    <source>
        <dbReference type="ARBA" id="ARBA00023170"/>
    </source>
</evidence>
<dbReference type="RefSeq" id="XP_020915786.1">
    <property type="nucleotide sequence ID" value="XM_021060127.2"/>
</dbReference>
<name>A0A913Y670_EXADI</name>
<comment type="similarity">
    <text evidence="9">Belongs to the G-protein coupled receptor 1 family.</text>
</comment>
<keyword evidence="5 9" id="KW-0297">G-protein coupled receptor</keyword>
<dbReference type="SMART" id="SM01381">
    <property type="entry name" value="7TM_GPCR_Srsx"/>
    <property type="match status" value="1"/>
</dbReference>
<evidence type="ECO:0000256" key="10">
    <source>
        <dbReference type="SAM" id="Phobius"/>
    </source>
</evidence>
<dbReference type="Gene3D" id="1.20.1070.10">
    <property type="entry name" value="Rhodopsin 7-helix transmembrane proteins"/>
    <property type="match status" value="1"/>
</dbReference>
<keyword evidence="4 10" id="KW-1133">Transmembrane helix</keyword>
<dbReference type="RefSeq" id="XP_020915784.1">
    <property type="nucleotide sequence ID" value="XM_021060125.2"/>
</dbReference>
<evidence type="ECO:0000313" key="13">
    <source>
        <dbReference type="Proteomes" id="UP000887567"/>
    </source>
</evidence>
<feature type="transmembrane region" description="Helical" evidence="10">
    <location>
        <begin position="61"/>
        <end position="87"/>
    </location>
</feature>
<feature type="transmembrane region" description="Helical" evidence="10">
    <location>
        <begin position="24"/>
        <end position="49"/>
    </location>
</feature>
<evidence type="ECO:0000256" key="2">
    <source>
        <dbReference type="ARBA" id="ARBA00022475"/>
    </source>
</evidence>
<sequence>MNITNSTLPVHPEMAIYPTFSRELWYWLARGIIAIITIFGNGLVIYLISSRVVLREQPSPNWFVLSMAVADFCVGFINFPLNIYFAFTLLPSVKDPGEQWAVLSLVQNVSFNASVTNLVLLTLDRYLAVVHPFTYESFMTAKRVLWLIILAWGVATLMEIPYLVLDLQGRAGTDPNDYLVMLVIYSVVLVFLPSFFMIYAYGRIICVARRHKQKIKEHEKQLASNSSIRRGKMAHSGNKNGAMVTVGTLVLIFVLSNLVTEYRCLCYLIPSCFESIQAAYVFLFLRNLNSAPNFIVYAFMKQDFRRELRKTIRRTFR</sequence>
<dbReference type="GeneID" id="110253245"/>
<evidence type="ECO:0000256" key="9">
    <source>
        <dbReference type="RuleBase" id="RU000688"/>
    </source>
</evidence>
<dbReference type="CDD" id="cd00637">
    <property type="entry name" value="7tm_classA_rhodopsin-like"/>
    <property type="match status" value="1"/>
</dbReference>
<dbReference type="EnsemblMetazoa" id="XM_021060129.2">
    <property type="protein sequence ID" value="XP_020915788.1"/>
    <property type="gene ID" value="LOC110253245"/>
</dbReference>
<dbReference type="PROSITE" id="PS00237">
    <property type="entry name" value="G_PROTEIN_RECEP_F1_1"/>
    <property type="match status" value="1"/>
</dbReference>
<keyword evidence="3 9" id="KW-0812">Transmembrane</keyword>
<dbReference type="KEGG" id="epa:110253245"/>
<evidence type="ECO:0000256" key="1">
    <source>
        <dbReference type="ARBA" id="ARBA00004651"/>
    </source>
</evidence>
<organism evidence="12 13">
    <name type="scientific">Exaiptasia diaphana</name>
    <name type="common">Tropical sea anemone</name>
    <name type="synonym">Aiptasia pulchella</name>
    <dbReference type="NCBI Taxonomy" id="2652724"/>
    <lineage>
        <taxon>Eukaryota</taxon>
        <taxon>Metazoa</taxon>
        <taxon>Cnidaria</taxon>
        <taxon>Anthozoa</taxon>
        <taxon>Hexacorallia</taxon>
        <taxon>Actiniaria</taxon>
        <taxon>Aiptasiidae</taxon>
        <taxon>Exaiptasia</taxon>
    </lineage>
</organism>
<dbReference type="SUPFAM" id="SSF81321">
    <property type="entry name" value="Family A G protein-coupled receptor-like"/>
    <property type="match status" value="1"/>
</dbReference>
<feature type="domain" description="G-protein coupled receptors family 1 profile" evidence="11">
    <location>
        <begin position="40"/>
        <end position="297"/>
    </location>
</feature>
<dbReference type="Proteomes" id="UP000887567">
    <property type="component" value="Unplaced"/>
</dbReference>
<dbReference type="PANTHER" id="PTHR24249:SF372">
    <property type="entry name" value="G-PROTEIN COUPLED RECEPTORS FAMILY 1 PROFILE DOMAIN-CONTAINING PROTEIN"/>
    <property type="match status" value="1"/>
</dbReference>
<feature type="transmembrane region" description="Helical" evidence="10">
    <location>
        <begin position="179"/>
        <end position="202"/>
    </location>
</feature>
<dbReference type="InterPro" id="IPR050569">
    <property type="entry name" value="TAAR"/>
</dbReference>
<feature type="transmembrane region" description="Helical" evidence="10">
    <location>
        <begin position="99"/>
        <end position="123"/>
    </location>
</feature>
<keyword evidence="13" id="KW-1185">Reference proteome</keyword>
<dbReference type="GO" id="GO:0004930">
    <property type="term" value="F:G protein-coupled receptor activity"/>
    <property type="evidence" value="ECO:0007669"/>
    <property type="project" value="UniProtKB-KW"/>
</dbReference>
<dbReference type="OrthoDB" id="9445642at2759"/>
<dbReference type="GO" id="GO:0005886">
    <property type="term" value="C:plasma membrane"/>
    <property type="evidence" value="ECO:0007669"/>
    <property type="project" value="UniProtKB-SubCell"/>
</dbReference>
<dbReference type="InterPro" id="IPR000276">
    <property type="entry name" value="GPCR_Rhodpsn"/>
</dbReference>